<dbReference type="InterPro" id="IPR056884">
    <property type="entry name" value="NPHP3-like_N"/>
</dbReference>
<dbReference type="PROSITE" id="PS50837">
    <property type="entry name" value="NACHT"/>
    <property type="match status" value="1"/>
</dbReference>
<protein>
    <recommendedName>
        <fullName evidence="2">NACHT domain-containing protein</fullName>
    </recommendedName>
</protein>
<proteinExistence type="predicted"/>
<dbReference type="Gene3D" id="3.40.50.300">
    <property type="entry name" value="P-loop containing nucleotide triphosphate hydrolases"/>
    <property type="match status" value="1"/>
</dbReference>
<evidence type="ECO:0000313" key="4">
    <source>
        <dbReference type="Proteomes" id="UP000467700"/>
    </source>
</evidence>
<dbReference type="OrthoDB" id="5967843at2759"/>
<dbReference type="Pfam" id="PF24883">
    <property type="entry name" value="NPHP3_N"/>
    <property type="match status" value="1"/>
</dbReference>
<accession>A0A8S0XPL2</accession>
<evidence type="ECO:0000259" key="2">
    <source>
        <dbReference type="PROSITE" id="PS50837"/>
    </source>
</evidence>
<dbReference type="Proteomes" id="UP000467700">
    <property type="component" value="Unassembled WGS sequence"/>
</dbReference>
<reference evidence="3 4" key="1">
    <citation type="submission" date="2020-01" db="EMBL/GenBank/DDBJ databases">
        <authorList>
            <person name="Gupta K D."/>
        </authorList>
    </citation>
    <scope>NUCLEOTIDE SEQUENCE [LARGE SCALE GENOMIC DNA]</scope>
</reference>
<sequence>MASILGGSSLERKVRTGLAVDHGLIYDDTYFQGFELLTNAVAANAFHDSDSRVDAPQCHENTRVAVIEKIMDWVTNKIDTEAFIMWIYGPAGAGKSAIARTIAELCVTHSLLLASFFFFRRSSGRNTMKTFSPSIAYRVACEVPAARALIETIIENDPLILSSSLETQFTKLVLDPLHILSEQGHFLKKPLPPLIIIDGLDECLDQEAQIILVQFLSSSATRYQLPLKFLIASRPKTHLKFAFVQAGLRTTVFHLQLNKDFCPDKDIRRLLQDKFRDIVMTHPFRSSIPSTWPGKDKIIMLVRKASGQFIYASLVIRFVNFARDSPVRRLDIVFELRPPISHDLPFAELDTLYIFILSSVPDKELILNILAVFVAIEPEYFDLQCHSYPQLESAEQFFAYLKVTVRHELYHHHVVLFRDHVLSHIEARTGSEQFHLISTVWFILQRPFKYDPPPAKRMALCSTNKPIVDNSFWPWPTLCSGCSATQNFTRKLVLRSLWGRYTELPLRLKALSRNPFCLLDSPTSQSPASVTCIAAVSKQCIALHPTQTGLINQAFALDTMANANDLVPTWEGYQSPNFSGSADVETLCVSAKLPPTEPDHVFVWNRQDEGIPHRACEIPLDSGLAASYPSEGKEVR</sequence>
<evidence type="ECO:0000313" key="3">
    <source>
        <dbReference type="EMBL" id="CAA7262037.1"/>
    </source>
</evidence>
<keyword evidence="1" id="KW-0677">Repeat</keyword>
<keyword evidence="4" id="KW-1185">Reference proteome</keyword>
<gene>
    <name evidence="3" type="ORF">AAE3_LOCUS4372</name>
</gene>
<dbReference type="EMBL" id="CACVBS010000035">
    <property type="protein sequence ID" value="CAA7262037.1"/>
    <property type="molecule type" value="Genomic_DNA"/>
</dbReference>
<evidence type="ECO:0000256" key="1">
    <source>
        <dbReference type="ARBA" id="ARBA00022737"/>
    </source>
</evidence>
<dbReference type="InterPro" id="IPR007111">
    <property type="entry name" value="NACHT_NTPase"/>
</dbReference>
<comment type="caution">
    <text evidence="3">The sequence shown here is derived from an EMBL/GenBank/DDBJ whole genome shotgun (WGS) entry which is preliminary data.</text>
</comment>
<dbReference type="PANTHER" id="PTHR10039">
    <property type="entry name" value="AMELOGENIN"/>
    <property type="match status" value="1"/>
</dbReference>
<organism evidence="3 4">
    <name type="scientific">Cyclocybe aegerita</name>
    <name type="common">Black poplar mushroom</name>
    <name type="synonym">Agrocybe aegerita</name>
    <dbReference type="NCBI Taxonomy" id="1973307"/>
    <lineage>
        <taxon>Eukaryota</taxon>
        <taxon>Fungi</taxon>
        <taxon>Dikarya</taxon>
        <taxon>Basidiomycota</taxon>
        <taxon>Agaricomycotina</taxon>
        <taxon>Agaricomycetes</taxon>
        <taxon>Agaricomycetidae</taxon>
        <taxon>Agaricales</taxon>
        <taxon>Agaricineae</taxon>
        <taxon>Bolbitiaceae</taxon>
        <taxon>Cyclocybe</taxon>
    </lineage>
</organism>
<name>A0A8S0XPL2_CYCAE</name>
<dbReference type="AlphaFoldDB" id="A0A8S0XPL2"/>
<feature type="domain" description="NACHT" evidence="2">
    <location>
        <begin position="83"/>
        <end position="235"/>
    </location>
</feature>
<dbReference type="InterPro" id="IPR027417">
    <property type="entry name" value="P-loop_NTPase"/>
</dbReference>
<dbReference type="SUPFAM" id="SSF52540">
    <property type="entry name" value="P-loop containing nucleoside triphosphate hydrolases"/>
    <property type="match status" value="1"/>
</dbReference>